<evidence type="ECO:0000256" key="2">
    <source>
        <dbReference type="ARBA" id="ARBA00023015"/>
    </source>
</evidence>
<evidence type="ECO:0000313" key="7">
    <source>
        <dbReference type="Proteomes" id="UP000193077"/>
    </source>
</evidence>
<proteinExistence type="inferred from homology"/>
<comment type="similarity">
    <text evidence="1">Belongs to the LysR transcriptional regulatory family.</text>
</comment>
<dbReference type="SUPFAM" id="SSF53850">
    <property type="entry name" value="Periplasmic binding protein-like II"/>
    <property type="match status" value="1"/>
</dbReference>
<organism evidence="6 7">
    <name type="scientific">Falsiruegeria litorea R37</name>
    <dbReference type="NCBI Taxonomy" id="1200284"/>
    <lineage>
        <taxon>Bacteria</taxon>
        <taxon>Pseudomonadati</taxon>
        <taxon>Pseudomonadota</taxon>
        <taxon>Alphaproteobacteria</taxon>
        <taxon>Rhodobacterales</taxon>
        <taxon>Roseobacteraceae</taxon>
        <taxon>Falsiruegeria</taxon>
    </lineage>
</organism>
<reference evidence="6 7" key="1">
    <citation type="submission" date="2017-03" db="EMBL/GenBank/DDBJ databases">
        <authorList>
            <person name="Afonso C.L."/>
            <person name="Miller P.J."/>
            <person name="Scott M.A."/>
            <person name="Spackman E."/>
            <person name="Goraichik I."/>
            <person name="Dimitrov K.M."/>
            <person name="Suarez D.L."/>
            <person name="Swayne D.E."/>
        </authorList>
    </citation>
    <scope>NUCLEOTIDE SEQUENCE [LARGE SCALE GENOMIC DNA]</scope>
    <source>
        <strain evidence="6 7">CECT 7639</strain>
    </source>
</reference>
<keyword evidence="4" id="KW-0804">Transcription</keyword>
<dbReference type="Gene3D" id="1.10.10.10">
    <property type="entry name" value="Winged helix-like DNA-binding domain superfamily/Winged helix DNA-binding domain"/>
    <property type="match status" value="1"/>
</dbReference>
<evidence type="ECO:0000313" key="6">
    <source>
        <dbReference type="EMBL" id="SLN27620.1"/>
    </source>
</evidence>
<gene>
    <name evidence="6" type="primary">gcvA_5</name>
    <name evidence="6" type="ORF">TRL7639_01047</name>
</gene>
<dbReference type="InterPro" id="IPR058163">
    <property type="entry name" value="LysR-type_TF_proteobact-type"/>
</dbReference>
<evidence type="ECO:0000256" key="3">
    <source>
        <dbReference type="ARBA" id="ARBA00023125"/>
    </source>
</evidence>
<evidence type="ECO:0000256" key="4">
    <source>
        <dbReference type="ARBA" id="ARBA00023163"/>
    </source>
</evidence>
<dbReference type="Proteomes" id="UP000193077">
    <property type="component" value="Unassembled WGS sequence"/>
</dbReference>
<dbReference type="SUPFAM" id="SSF46785">
    <property type="entry name" value="Winged helix' DNA-binding domain"/>
    <property type="match status" value="1"/>
</dbReference>
<sequence length="299" mass="32500">MLPPLNALRAFEAAARHGGYIDAADELCVTRGAVSRHVKLLEEHLGVALFRRNHRGVELTQAGQALLPELTDAFAQIGRATQKVSTAANELRIICPPGLSIRWLFPRLQGFREQHPDIHVRLTTEFYGDRGFDPAEHDVGISLEHWPGRSSTIKALFLFPMSLVPACAPALLDHGAPLSGPSDLARHPLLHESAKREDWATWVESFGVDGIDVQTGEVFPNLDMATKAAVLGAGVAMVDPLLCAEELESGLLVCPFPDMVCGTQYGGYALIAAQEAWDVPKVRAFRNWAVEHAPKPAVG</sequence>
<dbReference type="Pfam" id="PF00126">
    <property type="entry name" value="HTH_1"/>
    <property type="match status" value="1"/>
</dbReference>
<evidence type="ECO:0000256" key="1">
    <source>
        <dbReference type="ARBA" id="ARBA00009437"/>
    </source>
</evidence>
<feature type="domain" description="HTH lysR-type" evidence="5">
    <location>
        <begin position="3"/>
        <end position="60"/>
    </location>
</feature>
<keyword evidence="7" id="KW-1185">Reference proteome</keyword>
<dbReference type="CDD" id="cd08432">
    <property type="entry name" value="PBP2_GcdR_TrpI_HvrB_AmpR_like"/>
    <property type="match status" value="1"/>
</dbReference>
<dbReference type="Pfam" id="PF03466">
    <property type="entry name" value="LysR_substrate"/>
    <property type="match status" value="1"/>
</dbReference>
<dbReference type="FunFam" id="3.40.190.10:FF:000017">
    <property type="entry name" value="Glycine cleavage system transcriptional activator"/>
    <property type="match status" value="1"/>
</dbReference>
<dbReference type="EMBL" id="FWFO01000001">
    <property type="protein sequence ID" value="SLN27620.1"/>
    <property type="molecule type" value="Genomic_DNA"/>
</dbReference>
<dbReference type="RefSeq" id="WP_085794703.1">
    <property type="nucleotide sequence ID" value="NZ_FWFO01000001.1"/>
</dbReference>
<keyword evidence="3" id="KW-0238">DNA-binding</keyword>
<dbReference type="InterPro" id="IPR005119">
    <property type="entry name" value="LysR_subst-bd"/>
</dbReference>
<dbReference type="GO" id="GO:0003700">
    <property type="term" value="F:DNA-binding transcription factor activity"/>
    <property type="evidence" value="ECO:0007669"/>
    <property type="project" value="InterPro"/>
</dbReference>
<evidence type="ECO:0000259" key="5">
    <source>
        <dbReference type="PROSITE" id="PS50931"/>
    </source>
</evidence>
<dbReference type="GO" id="GO:0006351">
    <property type="term" value="P:DNA-templated transcription"/>
    <property type="evidence" value="ECO:0007669"/>
    <property type="project" value="TreeGrafter"/>
</dbReference>
<keyword evidence="2" id="KW-0805">Transcription regulation</keyword>
<dbReference type="PROSITE" id="PS50931">
    <property type="entry name" value="HTH_LYSR"/>
    <property type="match status" value="1"/>
</dbReference>
<dbReference type="AlphaFoldDB" id="A0A1Y5S1M2"/>
<name>A0A1Y5S1M2_9RHOB</name>
<dbReference type="OrthoDB" id="9813056at2"/>
<dbReference type="Gene3D" id="3.40.190.10">
    <property type="entry name" value="Periplasmic binding protein-like II"/>
    <property type="match status" value="2"/>
</dbReference>
<dbReference type="InterPro" id="IPR036388">
    <property type="entry name" value="WH-like_DNA-bd_sf"/>
</dbReference>
<protein>
    <submittedName>
        <fullName evidence="6">Glycine cleavage system transcriptional activator</fullName>
    </submittedName>
</protein>
<dbReference type="GO" id="GO:0043565">
    <property type="term" value="F:sequence-specific DNA binding"/>
    <property type="evidence" value="ECO:0007669"/>
    <property type="project" value="TreeGrafter"/>
</dbReference>
<dbReference type="InterPro" id="IPR036390">
    <property type="entry name" value="WH_DNA-bd_sf"/>
</dbReference>
<dbReference type="PANTHER" id="PTHR30537">
    <property type="entry name" value="HTH-TYPE TRANSCRIPTIONAL REGULATOR"/>
    <property type="match status" value="1"/>
</dbReference>
<dbReference type="FunFam" id="1.10.10.10:FF:000038">
    <property type="entry name" value="Glycine cleavage system transcriptional activator"/>
    <property type="match status" value="1"/>
</dbReference>
<dbReference type="InterPro" id="IPR000847">
    <property type="entry name" value="LysR_HTH_N"/>
</dbReference>
<accession>A0A1Y5S1M2</accession>
<dbReference type="PANTHER" id="PTHR30537:SF26">
    <property type="entry name" value="GLYCINE CLEAVAGE SYSTEM TRANSCRIPTIONAL ACTIVATOR"/>
    <property type="match status" value="1"/>
</dbReference>